<dbReference type="Pfam" id="PF25509">
    <property type="entry name" value="DUF7916"/>
    <property type="match status" value="1"/>
</dbReference>
<reference evidence="2 3" key="1">
    <citation type="submission" date="2017-04" db="EMBL/GenBank/DDBJ databases">
        <authorList>
            <person name="Afonso C.L."/>
            <person name="Miller P.J."/>
            <person name="Scott M.A."/>
            <person name="Spackman E."/>
            <person name="Goraichik I."/>
            <person name="Dimitrov K.M."/>
            <person name="Suarez D.L."/>
            <person name="Swayne D.E."/>
        </authorList>
    </citation>
    <scope>NUCLEOTIDE SEQUENCE [LARGE SCALE GENOMIC DNA]</scope>
    <source>
        <strain evidence="2 3">DSM 5090</strain>
    </source>
</reference>
<protein>
    <recommendedName>
        <fullName evidence="1">DUF7916 domain-containing protein</fullName>
    </recommendedName>
</protein>
<evidence type="ECO:0000313" key="3">
    <source>
        <dbReference type="Proteomes" id="UP000192738"/>
    </source>
</evidence>
<dbReference type="Proteomes" id="UP000192738">
    <property type="component" value="Unassembled WGS sequence"/>
</dbReference>
<keyword evidence="3" id="KW-1185">Reference proteome</keyword>
<feature type="domain" description="DUF7916" evidence="1">
    <location>
        <begin position="7"/>
        <end position="303"/>
    </location>
</feature>
<accession>A0A1W1ZRW1</accession>
<dbReference type="InterPro" id="IPR057238">
    <property type="entry name" value="DUF7916"/>
</dbReference>
<evidence type="ECO:0000259" key="1">
    <source>
        <dbReference type="Pfam" id="PF25509"/>
    </source>
</evidence>
<dbReference type="RefSeq" id="WP_139796184.1">
    <property type="nucleotide sequence ID" value="NZ_CP155572.1"/>
</dbReference>
<dbReference type="STRING" id="112901.SAMN04488500_104129"/>
<evidence type="ECO:0000313" key="2">
    <source>
        <dbReference type="EMBL" id="SMC50821.1"/>
    </source>
</evidence>
<name>A0A1W1ZRW1_9FIRM</name>
<proteinExistence type="predicted"/>
<organism evidence="2 3">
    <name type="scientific">Sporomusa malonica</name>
    <dbReference type="NCBI Taxonomy" id="112901"/>
    <lineage>
        <taxon>Bacteria</taxon>
        <taxon>Bacillati</taxon>
        <taxon>Bacillota</taxon>
        <taxon>Negativicutes</taxon>
        <taxon>Selenomonadales</taxon>
        <taxon>Sporomusaceae</taxon>
        <taxon>Sporomusa</taxon>
    </lineage>
</organism>
<dbReference type="AlphaFoldDB" id="A0A1W1ZRW1"/>
<dbReference type="EMBL" id="FWXI01000004">
    <property type="protein sequence ID" value="SMC50821.1"/>
    <property type="molecule type" value="Genomic_DNA"/>
</dbReference>
<dbReference type="OrthoDB" id="5581965at2"/>
<gene>
    <name evidence="2" type="ORF">SAMN04488500_104129</name>
</gene>
<dbReference type="SUPFAM" id="SSF110399">
    <property type="entry name" value="ThiG-like"/>
    <property type="match status" value="1"/>
</dbReference>
<sequence>MSIARILDLRPEELVKVTARDLLAAIRAAEGRTILAEVICPVMPILYDVGNAELVAAMGADIILLNLYNAQQPAVFGLSPVTGQSVIDAVKGLIGRPVGVNLEAVDWDSDVQGERVKVERGRLATPENARLAYEQGACMITVTGNPGTGVTNSQIKQAVTQIRAELGENIIITAGKMHAAGVGGGAGDIFLSQAEVGGFLSAGADIILIPAPGTIPGITVDSAREVAAYVHGHGGLVMTAVGTSQEGADTQTIRTIALNAKMAGADIHHIGDSGYMGIAVPENIMNYSIAVRGRRHTFRRMAMRV</sequence>